<organism evidence="4 5">
    <name type="scientific">Pseudobacteriovorax antillogorgiicola</name>
    <dbReference type="NCBI Taxonomy" id="1513793"/>
    <lineage>
        <taxon>Bacteria</taxon>
        <taxon>Pseudomonadati</taxon>
        <taxon>Bdellovibrionota</taxon>
        <taxon>Oligoflexia</taxon>
        <taxon>Oligoflexales</taxon>
        <taxon>Pseudobacteriovoracaceae</taxon>
        <taxon>Pseudobacteriovorax</taxon>
    </lineage>
</organism>
<feature type="chain" id="PRO_5010984983" evidence="2">
    <location>
        <begin position="22"/>
        <end position="630"/>
    </location>
</feature>
<dbReference type="Proteomes" id="UP000192907">
    <property type="component" value="Unassembled WGS sequence"/>
</dbReference>
<evidence type="ECO:0000256" key="1">
    <source>
        <dbReference type="SAM" id="Phobius"/>
    </source>
</evidence>
<feature type="transmembrane region" description="Helical" evidence="1">
    <location>
        <begin position="283"/>
        <end position="303"/>
    </location>
</feature>
<dbReference type="InterPro" id="IPR029787">
    <property type="entry name" value="Nucleotide_cyclase"/>
</dbReference>
<dbReference type="GO" id="GO:0004016">
    <property type="term" value="F:adenylate cyclase activity"/>
    <property type="evidence" value="ECO:0007669"/>
    <property type="project" value="UniProtKB-ARBA"/>
</dbReference>
<feature type="transmembrane region" description="Helical" evidence="1">
    <location>
        <begin position="261"/>
        <end position="277"/>
    </location>
</feature>
<protein>
    <submittedName>
        <fullName evidence="4">7TMR-DISM extracellular 2</fullName>
    </submittedName>
</protein>
<evidence type="ECO:0000313" key="4">
    <source>
        <dbReference type="EMBL" id="SMF05733.1"/>
    </source>
</evidence>
<dbReference type="SUPFAM" id="SSF55073">
    <property type="entry name" value="Nucleotide cyclase"/>
    <property type="match status" value="1"/>
</dbReference>
<feature type="transmembrane region" description="Helical" evidence="1">
    <location>
        <begin position="202"/>
        <end position="223"/>
    </location>
</feature>
<accession>A0A1Y6BER7</accession>
<evidence type="ECO:0000313" key="5">
    <source>
        <dbReference type="Proteomes" id="UP000192907"/>
    </source>
</evidence>
<dbReference type="InterPro" id="IPR001054">
    <property type="entry name" value="A/G_cyclase"/>
</dbReference>
<feature type="signal peptide" evidence="2">
    <location>
        <begin position="1"/>
        <end position="21"/>
    </location>
</feature>
<dbReference type="InterPro" id="IPR011623">
    <property type="entry name" value="7TMR_DISM_rcpt_extracell_dom1"/>
</dbReference>
<dbReference type="Gene3D" id="3.30.70.1230">
    <property type="entry name" value="Nucleotide cyclase"/>
    <property type="match status" value="1"/>
</dbReference>
<reference evidence="5" key="1">
    <citation type="submission" date="2017-04" db="EMBL/GenBank/DDBJ databases">
        <authorList>
            <person name="Varghese N."/>
            <person name="Submissions S."/>
        </authorList>
    </citation>
    <scope>NUCLEOTIDE SEQUENCE [LARGE SCALE GENOMIC DNA]</scope>
    <source>
        <strain evidence="5">RKEM611</strain>
    </source>
</reference>
<keyword evidence="2" id="KW-0732">Signal</keyword>
<feature type="transmembrane region" description="Helical" evidence="1">
    <location>
        <begin position="348"/>
        <end position="369"/>
    </location>
</feature>
<dbReference type="PROSITE" id="PS50125">
    <property type="entry name" value="GUANYLATE_CYCLASE_2"/>
    <property type="match status" value="1"/>
</dbReference>
<feature type="transmembrane region" description="Helical" evidence="1">
    <location>
        <begin position="229"/>
        <end position="249"/>
    </location>
</feature>
<dbReference type="RefSeq" id="WP_132316882.1">
    <property type="nucleotide sequence ID" value="NZ_FWZT01000004.1"/>
</dbReference>
<dbReference type="GO" id="GO:0009190">
    <property type="term" value="P:cyclic nucleotide biosynthetic process"/>
    <property type="evidence" value="ECO:0007669"/>
    <property type="project" value="InterPro"/>
</dbReference>
<dbReference type="EMBL" id="FWZT01000004">
    <property type="protein sequence ID" value="SMF05733.1"/>
    <property type="molecule type" value="Genomic_DNA"/>
</dbReference>
<feature type="domain" description="Guanylate cyclase" evidence="3">
    <location>
        <begin position="473"/>
        <end position="559"/>
    </location>
</feature>
<dbReference type="InterPro" id="IPR011622">
    <property type="entry name" value="7TMR_DISM_rcpt_extracell_dom2"/>
</dbReference>
<dbReference type="STRING" id="1513793.SAMN06296036_10491"/>
<name>A0A1Y6BER7_9BACT</name>
<keyword evidence="1" id="KW-0472">Membrane</keyword>
<keyword evidence="1" id="KW-0812">Transmembrane</keyword>
<evidence type="ECO:0000256" key="2">
    <source>
        <dbReference type="SAM" id="SignalP"/>
    </source>
</evidence>
<dbReference type="GO" id="GO:0035556">
    <property type="term" value="P:intracellular signal transduction"/>
    <property type="evidence" value="ECO:0007669"/>
    <property type="project" value="InterPro"/>
</dbReference>
<gene>
    <name evidence="4" type="ORF">SAMN06296036_10491</name>
</gene>
<feature type="transmembrane region" description="Helical" evidence="1">
    <location>
        <begin position="174"/>
        <end position="195"/>
    </location>
</feature>
<keyword evidence="1" id="KW-1133">Transmembrane helix</keyword>
<dbReference type="AlphaFoldDB" id="A0A1Y6BER7"/>
<evidence type="ECO:0000259" key="3">
    <source>
        <dbReference type="PROSITE" id="PS50125"/>
    </source>
</evidence>
<keyword evidence="5" id="KW-1185">Reference proteome</keyword>
<proteinExistence type="predicted"/>
<dbReference type="Pfam" id="PF07696">
    <property type="entry name" value="7TMR-DISMED2"/>
    <property type="match status" value="1"/>
</dbReference>
<dbReference type="Pfam" id="PF07695">
    <property type="entry name" value="7TMR-DISM_7TM"/>
    <property type="match status" value="1"/>
</dbReference>
<sequence length="630" mass="71506">MQYYKTLIVLVLLSQASVTLAVVKAAINIRDLEGQFFGKKIYYLRQNLLPKEAMDPMRERDFKLGQSDLLSFVGDKTVWLRFTLYNPYDTPKEIYLKTPSSFGTMTSIYREGRRFSNLAHNRRNQERVIEIQIPPRSTQTYFVRNFSPHAHTIAWKFWLSERRLLEEKFYQSSVLQGIFTIGSMTVLFNVMLLIAFRKLDQIYYIAHVGFFLFFTVVAAGLSGDAVVNYLGSLSLIVSSLLLTLFLIEFLDLKRYRSGELWLARGILAFYSCLALLYPADDVLALTIFALGSPLAMILSLFISAAQIMKERANSYMIGIGFLALCIGASLQVGRFTDFAMFEGVSTWIYWYAYGVANVFLLLALGRKLAAMERARRYKHMALGDQFEQLNQSQEQLARVFYPHQVAAMQSGQALVNTMPTEIGRGYVISLQLKPLGDTDDIRDSLRRYLQRCGSLCQEEYDKESLQARAFRWRELGSRLICTVGFPFSTPMGRTPADSAVQLAEEFIEILQQEFHELLHDRVTCRIGVAGGTIEGSFSQTHPVVYDLSGPALDQADRYQKIGDHRDLGQDIQGHGIILQNSVYEAIDSALQSRYLEINLQDLGIQVRDDRDAKSLYVRSYGAPSTLSLGA</sequence>
<feature type="transmembrane region" description="Helical" evidence="1">
    <location>
        <begin position="315"/>
        <end position="336"/>
    </location>
</feature>